<evidence type="ECO:0000313" key="2">
    <source>
        <dbReference type="EMBL" id="CEG44150.1"/>
    </source>
</evidence>
<dbReference type="EMBL" id="CCYD01000810">
    <property type="protein sequence ID" value="CEG44150.1"/>
    <property type="molecule type" value="Genomic_DNA"/>
</dbReference>
<dbReference type="GeneID" id="36409466"/>
<accession>A0A0P1ARC7</accession>
<feature type="region of interest" description="Disordered" evidence="1">
    <location>
        <begin position="1"/>
        <end position="58"/>
    </location>
</feature>
<dbReference type="AlphaFoldDB" id="A0A0P1ARC7"/>
<organism evidence="2 3">
    <name type="scientific">Plasmopara halstedii</name>
    <name type="common">Downy mildew of sunflower</name>
    <dbReference type="NCBI Taxonomy" id="4781"/>
    <lineage>
        <taxon>Eukaryota</taxon>
        <taxon>Sar</taxon>
        <taxon>Stramenopiles</taxon>
        <taxon>Oomycota</taxon>
        <taxon>Peronosporomycetes</taxon>
        <taxon>Peronosporales</taxon>
        <taxon>Peronosporaceae</taxon>
        <taxon>Plasmopara</taxon>
    </lineage>
</organism>
<sequence>MAAESETKHNRPKQSWNSSTKLAQPQHSVVTVKAQGRQATDAPSRATVKTEVPQVQPETREICDERRAMENDQQTLTRELLERAVSTAFGGLLKDFTLDNPTVLEDESQMSELSSTCDNERMLRVSSPVTNIEAKLRAILAKSTSLSANYHQKWRDHSDNTQQAERITKVEKEFQRRMKDAVFKHHERKMALHALQARIKREIEYLISTAVDLEKKEVLLDEALENYERALRQELGVSDKSKQSRD</sequence>
<dbReference type="OMA" id="CDERRAM"/>
<feature type="compositionally biased region" description="Polar residues" evidence="1">
    <location>
        <begin position="13"/>
        <end position="29"/>
    </location>
</feature>
<name>A0A0P1ARC7_PLAHL</name>
<dbReference type="Proteomes" id="UP000054928">
    <property type="component" value="Unassembled WGS sequence"/>
</dbReference>
<reference evidence="3" key="1">
    <citation type="submission" date="2014-09" db="EMBL/GenBank/DDBJ databases">
        <authorList>
            <person name="Sharma Rahul"/>
            <person name="Thines Marco"/>
        </authorList>
    </citation>
    <scope>NUCLEOTIDE SEQUENCE [LARGE SCALE GENOMIC DNA]</scope>
</reference>
<evidence type="ECO:0000256" key="1">
    <source>
        <dbReference type="SAM" id="MobiDB-lite"/>
    </source>
</evidence>
<dbReference type="RefSeq" id="XP_024580519.1">
    <property type="nucleotide sequence ID" value="XM_024730220.1"/>
</dbReference>
<protein>
    <submittedName>
        <fullName evidence="2">Uncharacterized protein</fullName>
    </submittedName>
</protein>
<keyword evidence="3" id="KW-1185">Reference proteome</keyword>
<dbReference type="OrthoDB" id="125728at2759"/>
<proteinExistence type="predicted"/>
<evidence type="ECO:0000313" key="3">
    <source>
        <dbReference type="Proteomes" id="UP000054928"/>
    </source>
</evidence>